<proteinExistence type="predicted"/>
<sequence length="184" mass="20847">MALPLIMIFLINKNDGTRCSTDNGGRLVTTFPFIGVFKGDKSFLVECDGDLLLVVQYLSKLYVSNVDGEEIYNGAVRFKVFKLDEKMKMWVEMRNLGDRVLFLGEDSAFPVLASNLCIANGNCVIFRDDILRNVRPTDLGISFFHLDQCRTLPLSDFPSYAKLFWPPPEWVGMCIDNSRVCVLD</sequence>
<dbReference type="PaxDb" id="3880-AES87212"/>
<reference evidence="2 4" key="1">
    <citation type="journal article" date="2011" name="Nature">
        <title>The Medicago genome provides insight into the evolution of rhizobial symbioses.</title>
        <authorList>
            <person name="Young N.D."/>
            <person name="Debelle F."/>
            <person name="Oldroyd G.E."/>
            <person name="Geurts R."/>
            <person name="Cannon S.B."/>
            <person name="Udvardi M.K."/>
            <person name="Benedito V.A."/>
            <person name="Mayer K.F."/>
            <person name="Gouzy J."/>
            <person name="Schoof H."/>
            <person name="Van de Peer Y."/>
            <person name="Proost S."/>
            <person name="Cook D.R."/>
            <person name="Meyers B.C."/>
            <person name="Spannagl M."/>
            <person name="Cheung F."/>
            <person name="De Mita S."/>
            <person name="Krishnakumar V."/>
            <person name="Gundlach H."/>
            <person name="Zhou S."/>
            <person name="Mudge J."/>
            <person name="Bharti A.K."/>
            <person name="Murray J.D."/>
            <person name="Naoumkina M.A."/>
            <person name="Rosen B."/>
            <person name="Silverstein K.A."/>
            <person name="Tang H."/>
            <person name="Rombauts S."/>
            <person name="Zhao P.X."/>
            <person name="Zhou P."/>
            <person name="Barbe V."/>
            <person name="Bardou P."/>
            <person name="Bechner M."/>
            <person name="Bellec A."/>
            <person name="Berger A."/>
            <person name="Berges H."/>
            <person name="Bidwell S."/>
            <person name="Bisseling T."/>
            <person name="Choisne N."/>
            <person name="Couloux A."/>
            <person name="Denny R."/>
            <person name="Deshpande S."/>
            <person name="Dai X."/>
            <person name="Doyle J.J."/>
            <person name="Dudez A.M."/>
            <person name="Farmer A.D."/>
            <person name="Fouteau S."/>
            <person name="Franken C."/>
            <person name="Gibelin C."/>
            <person name="Gish J."/>
            <person name="Goldstein S."/>
            <person name="Gonzalez A.J."/>
            <person name="Green P.J."/>
            <person name="Hallab A."/>
            <person name="Hartog M."/>
            <person name="Hua A."/>
            <person name="Humphray S.J."/>
            <person name="Jeong D.H."/>
            <person name="Jing Y."/>
            <person name="Jocker A."/>
            <person name="Kenton S.M."/>
            <person name="Kim D.J."/>
            <person name="Klee K."/>
            <person name="Lai H."/>
            <person name="Lang C."/>
            <person name="Lin S."/>
            <person name="Macmil S.L."/>
            <person name="Magdelenat G."/>
            <person name="Matthews L."/>
            <person name="McCorrison J."/>
            <person name="Monaghan E.L."/>
            <person name="Mun J.H."/>
            <person name="Najar F.Z."/>
            <person name="Nicholson C."/>
            <person name="Noirot C."/>
            <person name="O'Bleness M."/>
            <person name="Paule C.R."/>
            <person name="Poulain J."/>
            <person name="Prion F."/>
            <person name="Qin B."/>
            <person name="Qu C."/>
            <person name="Retzel E.F."/>
            <person name="Riddle C."/>
            <person name="Sallet E."/>
            <person name="Samain S."/>
            <person name="Samson N."/>
            <person name="Sanders I."/>
            <person name="Saurat O."/>
            <person name="Scarpelli C."/>
            <person name="Schiex T."/>
            <person name="Segurens B."/>
            <person name="Severin A.J."/>
            <person name="Sherrier D.J."/>
            <person name="Shi R."/>
            <person name="Sims S."/>
            <person name="Singer S.R."/>
            <person name="Sinharoy S."/>
            <person name="Sterck L."/>
            <person name="Viollet A."/>
            <person name="Wang B.B."/>
            <person name="Wang K."/>
            <person name="Wang M."/>
            <person name="Wang X."/>
            <person name="Warfsmann J."/>
            <person name="Weissenbach J."/>
            <person name="White D.D."/>
            <person name="White J.D."/>
            <person name="Wiley G.B."/>
            <person name="Wincker P."/>
            <person name="Xing Y."/>
            <person name="Yang L."/>
            <person name="Yao Z."/>
            <person name="Ying F."/>
            <person name="Zhai J."/>
            <person name="Zhou L."/>
            <person name="Zuber A."/>
            <person name="Denarie J."/>
            <person name="Dixon R.A."/>
            <person name="May G.D."/>
            <person name="Schwartz D.C."/>
            <person name="Rogers J."/>
            <person name="Quetier F."/>
            <person name="Town C.D."/>
            <person name="Roe B.A."/>
        </authorList>
    </citation>
    <scope>NUCLEOTIDE SEQUENCE [LARGE SCALE GENOMIC DNA]</scope>
    <source>
        <strain evidence="2">A17</strain>
        <strain evidence="3 4">cv. Jemalong A17</strain>
    </source>
</reference>
<dbReference type="InterPro" id="IPR005174">
    <property type="entry name" value="KIB1-4_b-propeller"/>
</dbReference>
<evidence type="ECO:0000313" key="4">
    <source>
        <dbReference type="Proteomes" id="UP000002051"/>
    </source>
</evidence>
<accession>G7JVR0</accession>
<evidence type="ECO:0000313" key="3">
    <source>
        <dbReference type="EnsemblPlants" id="AES87212"/>
    </source>
</evidence>
<dbReference type="HOGENOM" id="CLU_116472_0_0_1"/>
<evidence type="ECO:0000259" key="1">
    <source>
        <dbReference type="Pfam" id="PF03478"/>
    </source>
</evidence>
<protein>
    <submittedName>
        <fullName evidence="2">F-box SKIP23-like protein</fullName>
    </submittedName>
</protein>
<dbReference type="EnsemblPlants" id="AES87212">
    <property type="protein sequence ID" value="AES87212"/>
    <property type="gene ID" value="MTR_4g022880"/>
</dbReference>
<dbReference type="OMA" id="CTYLVEC"/>
<dbReference type="Pfam" id="PF03478">
    <property type="entry name" value="Beta-prop_KIB1-4"/>
    <property type="match status" value="1"/>
</dbReference>
<organism evidence="2 4">
    <name type="scientific">Medicago truncatula</name>
    <name type="common">Barrel medic</name>
    <name type="synonym">Medicago tribuloides</name>
    <dbReference type="NCBI Taxonomy" id="3880"/>
    <lineage>
        <taxon>Eukaryota</taxon>
        <taxon>Viridiplantae</taxon>
        <taxon>Streptophyta</taxon>
        <taxon>Embryophyta</taxon>
        <taxon>Tracheophyta</taxon>
        <taxon>Spermatophyta</taxon>
        <taxon>Magnoliopsida</taxon>
        <taxon>eudicotyledons</taxon>
        <taxon>Gunneridae</taxon>
        <taxon>Pentapetalae</taxon>
        <taxon>rosids</taxon>
        <taxon>fabids</taxon>
        <taxon>Fabales</taxon>
        <taxon>Fabaceae</taxon>
        <taxon>Papilionoideae</taxon>
        <taxon>50 kb inversion clade</taxon>
        <taxon>NPAAA clade</taxon>
        <taxon>Hologalegina</taxon>
        <taxon>IRL clade</taxon>
        <taxon>Trifolieae</taxon>
        <taxon>Medicago</taxon>
    </lineage>
</organism>
<name>G7JVR0_MEDTR</name>
<dbReference type="EMBL" id="CM001220">
    <property type="protein sequence ID" value="AES87212.1"/>
    <property type="molecule type" value="Genomic_DNA"/>
</dbReference>
<reference evidence="3" key="3">
    <citation type="submission" date="2015-04" db="UniProtKB">
        <authorList>
            <consortium name="EnsemblPlants"/>
        </authorList>
    </citation>
    <scope>IDENTIFICATION</scope>
    <source>
        <strain evidence="3">cv. Jemalong A17</strain>
    </source>
</reference>
<dbReference type="Proteomes" id="UP000002051">
    <property type="component" value="Chromosome 4"/>
</dbReference>
<dbReference type="PANTHER" id="PTHR47123:SF15">
    <property type="entry name" value="F-BOX PROTEIN SKIP23"/>
    <property type="match status" value="1"/>
</dbReference>
<dbReference type="InterPro" id="IPR051304">
    <property type="entry name" value="SCF_F-box_domain"/>
</dbReference>
<feature type="domain" description="KIB1-4 beta-propeller" evidence="1">
    <location>
        <begin position="25"/>
        <end position="140"/>
    </location>
</feature>
<dbReference type="GO" id="GO:0016567">
    <property type="term" value="P:protein ubiquitination"/>
    <property type="evidence" value="ECO:0000318"/>
    <property type="project" value="GO_Central"/>
</dbReference>
<reference evidence="2 4" key="2">
    <citation type="journal article" date="2014" name="BMC Genomics">
        <title>An improved genome release (version Mt4.0) for the model legume Medicago truncatula.</title>
        <authorList>
            <person name="Tang H."/>
            <person name="Krishnakumar V."/>
            <person name="Bidwell S."/>
            <person name="Rosen B."/>
            <person name="Chan A."/>
            <person name="Zhou S."/>
            <person name="Gentzbittel L."/>
            <person name="Childs K.L."/>
            <person name="Yandell M."/>
            <person name="Gundlach H."/>
            <person name="Mayer K.F."/>
            <person name="Schwartz D.C."/>
            <person name="Town C.D."/>
        </authorList>
    </citation>
    <scope>GENOME REANNOTATION</scope>
    <source>
        <strain evidence="3 4">cv. Jemalong A17</strain>
    </source>
</reference>
<dbReference type="PANTHER" id="PTHR47123">
    <property type="entry name" value="F-BOX PROTEIN SKIP23"/>
    <property type="match status" value="1"/>
</dbReference>
<gene>
    <name evidence="2" type="ordered locus">MTR_4g022880</name>
</gene>
<keyword evidence="4" id="KW-1185">Reference proteome</keyword>
<dbReference type="eggNOG" id="ENOG502QW71">
    <property type="taxonomic scope" value="Eukaryota"/>
</dbReference>
<evidence type="ECO:0000313" key="2">
    <source>
        <dbReference type="EMBL" id="AES87212.1"/>
    </source>
</evidence>
<dbReference type="AlphaFoldDB" id="G7JVR0"/>